<dbReference type="GO" id="GO:0032993">
    <property type="term" value="C:protein-DNA complex"/>
    <property type="evidence" value="ECO:0007669"/>
    <property type="project" value="TreeGrafter"/>
</dbReference>
<keyword evidence="3" id="KW-0805">Transcription regulation</keyword>
<dbReference type="PROSITE" id="PS50110">
    <property type="entry name" value="RESPONSE_REGULATORY"/>
    <property type="match status" value="1"/>
</dbReference>
<accession>A0A1T4SCL7</accession>
<dbReference type="PANTHER" id="PTHR48111:SF37">
    <property type="entry name" value="RESPONSE REGULATOR PROTEIN CARR"/>
    <property type="match status" value="1"/>
</dbReference>
<keyword evidence="4 7" id="KW-0238">DNA-binding</keyword>
<reference evidence="10 11" key="1">
    <citation type="submission" date="2017-01" db="EMBL/GenBank/DDBJ databases">
        <title>Genome Sequencing of a Marine Spirillum, Oceanospirillum multiglobuliferum ATCC 33336, from Japan.</title>
        <authorList>
            <person name="Carney J.G."/>
            <person name="Trachtenberg A.M."/>
            <person name="Rheaume B.A."/>
            <person name="Linnane J.D."/>
            <person name="Pitts N.L."/>
            <person name="Mykles D.L."/>
            <person name="Maclea K.S."/>
        </authorList>
    </citation>
    <scope>NUCLEOTIDE SEQUENCE [LARGE SCALE GENOMIC DNA]</scope>
    <source>
        <strain evidence="10 11">ATCC 33336</strain>
    </source>
</reference>
<keyword evidence="2" id="KW-0902">Two-component regulatory system</keyword>
<dbReference type="GO" id="GO:0000976">
    <property type="term" value="F:transcription cis-regulatory region binding"/>
    <property type="evidence" value="ECO:0007669"/>
    <property type="project" value="TreeGrafter"/>
</dbReference>
<dbReference type="InterPro" id="IPR036388">
    <property type="entry name" value="WH-like_DNA-bd_sf"/>
</dbReference>
<evidence type="ECO:0000256" key="3">
    <source>
        <dbReference type="ARBA" id="ARBA00023015"/>
    </source>
</evidence>
<dbReference type="Pfam" id="PF00072">
    <property type="entry name" value="Response_reg"/>
    <property type="match status" value="1"/>
</dbReference>
<gene>
    <name evidence="10" type="ORF">BTE48_11310</name>
</gene>
<dbReference type="CDD" id="cd00383">
    <property type="entry name" value="trans_reg_C"/>
    <property type="match status" value="1"/>
</dbReference>
<feature type="domain" description="OmpR/PhoB-type" evidence="9">
    <location>
        <begin position="124"/>
        <end position="227"/>
    </location>
</feature>
<evidence type="ECO:0000313" key="10">
    <source>
        <dbReference type="EMBL" id="OPX55058.1"/>
    </source>
</evidence>
<evidence type="ECO:0000256" key="5">
    <source>
        <dbReference type="ARBA" id="ARBA00023163"/>
    </source>
</evidence>
<dbReference type="InterPro" id="IPR001789">
    <property type="entry name" value="Sig_transdc_resp-reg_receiver"/>
</dbReference>
<dbReference type="SUPFAM" id="SSF46894">
    <property type="entry name" value="C-terminal effector domain of the bipartite response regulators"/>
    <property type="match status" value="1"/>
</dbReference>
<dbReference type="Gene3D" id="1.10.10.10">
    <property type="entry name" value="Winged helix-like DNA-binding domain superfamily/Winged helix DNA-binding domain"/>
    <property type="match status" value="1"/>
</dbReference>
<keyword evidence="1 6" id="KW-0597">Phosphoprotein</keyword>
<dbReference type="InterPro" id="IPR016032">
    <property type="entry name" value="Sig_transdc_resp-reg_C-effctor"/>
</dbReference>
<evidence type="ECO:0000256" key="4">
    <source>
        <dbReference type="ARBA" id="ARBA00023125"/>
    </source>
</evidence>
<dbReference type="STRING" id="64969.SAMN02745127_02946"/>
<sequence length="244" mass="27443">MKLLIVEDDTNLSQALVRFLKPAGYVADTANNGIDGLHLAENESYDALILDLGLPQLSGLELLKRLRQQQNNVPVLILTARDAWHERVDGLKAGADDYLGKPFHQEELLARLNAILRRHHGLAEPMLVMAGIHLNTHSHQAFTAQGELISLSALEYRLLRYMMLNPDQVLSKTQLSEHIYQEEQLRDSNVIEVYINKLRQYFDQAVGLGAGKATILTHRGQGYRLVSQPDFQGESHLSQPQVQP</sequence>
<dbReference type="SUPFAM" id="SSF52172">
    <property type="entry name" value="CheY-like"/>
    <property type="match status" value="1"/>
</dbReference>
<proteinExistence type="predicted"/>
<dbReference type="PANTHER" id="PTHR48111">
    <property type="entry name" value="REGULATOR OF RPOS"/>
    <property type="match status" value="1"/>
</dbReference>
<evidence type="ECO:0000256" key="7">
    <source>
        <dbReference type="PROSITE-ProRule" id="PRU01091"/>
    </source>
</evidence>
<evidence type="ECO:0000259" key="8">
    <source>
        <dbReference type="PROSITE" id="PS50110"/>
    </source>
</evidence>
<feature type="domain" description="Response regulatory" evidence="8">
    <location>
        <begin position="2"/>
        <end position="116"/>
    </location>
</feature>
<keyword evidence="5" id="KW-0804">Transcription</keyword>
<dbReference type="OrthoDB" id="9802426at2"/>
<dbReference type="SMART" id="SM00862">
    <property type="entry name" value="Trans_reg_C"/>
    <property type="match status" value="1"/>
</dbReference>
<dbReference type="GO" id="GO:0006355">
    <property type="term" value="P:regulation of DNA-templated transcription"/>
    <property type="evidence" value="ECO:0007669"/>
    <property type="project" value="InterPro"/>
</dbReference>
<comment type="caution">
    <text evidence="10">The sequence shown here is derived from an EMBL/GenBank/DDBJ whole genome shotgun (WGS) entry which is preliminary data.</text>
</comment>
<dbReference type="GO" id="GO:0000156">
    <property type="term" value="F:phosphorelay response regulator activity"/>
    <property type="evidence" value="ECO:0007669"/>
    <property type="project" value="TreeGrafter"/>
</dbReference>
<dbReference type="FunFam" id="3.40.50.2300:FF:000002">
    <property type="entry name" value="DNA-binding response regulator PhoP"/>
    <property type="match status" value="1"/>
</dbReference>
<feature type="modified residue" description="4-aspartylphosphate" evidence="6">
    <location>
        <position position="51"/>
    </location>
</feature>
<evidence type="ECO:0000259" key="9">
    <source>
        <dbReference type="PROSITE" id="PS51755"/>
    </source>
</evidence>
<protein>
    <submittedName>
        <fullName evidence="10">DNA-binding response regulator</fullName>
    </submittedName>
</protein>
<dbReference type="InterPro" id="IPR011006">
    <property type="entry name" value="CheY-like_superfamily"/>
</dbReference>
<dbReference type="Gene3D" id="3.40.50.2300">
    <property type="match status" value="1"/>
</dbReference>
<evidence type="ECO:0000313" key="11">
    <source>
        <dbReference type="Proteomes" id="UP000191418"/>
    </source>
</evidence>
<feature type="DNA-binding region" description="OmpR/PhoB-type" evidence="7">
    <location>
        <begin position="124"/>
        <end position="227"/>
    </location>
</feature>
<dbReference type="InterPro" id="IPR039420">
    <property type="entry name" value="WalR-like"/>
</dbReference>
<dbReference type="InterPro" id="IPR001867">
    <property type="entry name" value="OmpR/PhoB-type_DNA-bd"/>
</dbReference>
<dbReference type="Gene3D" id="6.10.250.690">
    <property type="match status" value="1"/>
</dbReference>
<dbReference type="EMBL" id="MTSM01000014">
    <property type="protein sequence ID" value="OPX55058.1"/>
    <property type="molecule type" value="Genomic_DNA"/>
</dbReference>
<organism evidence="10 11">
    <name type="scientific">Oceanospirillum multiglobuliferum</name>
    <dbReference type="NCBI Taxonomy" id="64969"/>
    <lineage>
        <taxon>Bacteria</taxon>
        <taxon>Pseudomonadati</taxon>
        <taxon>Pseudomonadota</taxon>
        <taxon>Gammaproteobacteria</taxon>
        <taxon>Oceanospirillales</taxon>
        <taxon>Oceanospirillaceae</taxon>
        <taxon>Oceanospirillum</taxon>
    </lineage>
</organism>
<dbReference type="SMART" id="SM00448">
    <property type="entry name" value="REC"/>
    <property type="match status" value="1"/>
</dbReference>
<dbReference type="AlphaFoldDB" id="A0A1T4SCL7"/>
<evidence type="ECO:0000256" key="2">
    <source>
        <dbReference type="ARBA" id="ARBA00023012"/>
    </source>
</evidence>
<evidence type="ECO:0000256" key="1">
    <source>
        <dbReference type="ARBA" id="ARBA00022553"/>
    </source>
</evidence>
<dbReference type="Proteomes" id="UP000191418">
    <property type="component" value="Unassembled WGS sequence"/>
</dbReference>
<dbReference type="GO" id="GO:0005829">
    <property type="term" value="C:cytosol"/>
    <property type="evidence" value="ECO:0007669"/>
    <property type="project" value="TreeGrafter"/>
</dbReference>
<dbReference type="RefSeq" id="WP_078746461.1">
    <property type="nucleotide sequence ID" value="NZ_FUXG01000028.1"/>
</dbReference>
<dbReference type="PROSITE" id="PS51755">
    <property type="entry name" value="OMPR_PHOB"/>
    <property type="match status" value="1"/>
</dbReference>
<evidence type="ECO:0000256" key="6">
    <source>
        <dbReference type="PROSITE-ProRule" id="PRU00169"/>
    </source>
</evidence>
<dbReference type="Pfam" id="PF00486">
    <property type="entry name" value="Trans_reg_C"/>
    <property type="match status" value="1"/>
</dbReference>
<name>A0A1T4SCL7_9GAMM</name>
<keyword evidence="11" id="KW-1185">Reference proteome</keyword>